<dbReference type="EMBL" id="NBII01000007">
    <property type="protein sequence ID" value="PAV17452.1"/>
    <property type="molecule type" value="Genomic_DNA"/>
</dbReference>
<protein>
    <submittedName>
        <fullName evidence="1">Uncharacterized protein</fullName>
    </submittedName>
</protein>
<name>A0A286UCW3_9AGAM</name>
<organism evidence="1 2">
    <name type="scientific">Pyrrhoderma noxium</name>
    <dbReference type="NCBI Taxonomy" id="2282107"/>
    <lineage>
        <taxon>Eukaryota</taxon>
        <taxon>Fungi</taxon>
        <taxon>Dikarya</taxon>
        <taxon>Basidiomycota</taxon>
        <taxon>Agaricomycotina</taxon>
        <taxon>Agaricomycetes</taxon>
        <taxon>Hymenochaetales</taxon>
        <taxon>Hymenochaetaceae</taxon>
        <taxon>Pyrrhoderma</taxon>
    </lineage>
</organism>
<accession>A0A286UCW3</accession>
<reference evidence="1 2" key="1">
    <citation type="journal article" date="2017" name="Mol. Ecol.">
        <title>Comparative and population genomic landscape of Phellinus noxius: A hypervariable fungus causing root rot in trees.</title>
        <authorList>
            <person name="Chung C.L."/>
            <person name="Lee T.J."/>
            <person name="Akiba M."/>
            <person name="Lee H.H."/>
            <person name="Kuo T.H."/>
            <person name="Liu D."/>
            <person name="Ke H.M."/>
            <person name="Yokoi T."/>
            <person name="Roa M.B."/>
            <person name="Lu M.J."/>
            <person name="Chang Y.Y."/>
            <person name="Ann P.J."/>
            <person name="Tsai J.N."/>
            <person name="Chen C.Y."/>
            <person name="Tzean S.S."/>
            <person name="Ota Y."/>
            <person name="Hattori T."/>
            <person name="Sahashi N."/>
            <person name="Liou R.F."/>
            <person name="Kikuchi T."/>
            <person name="Tsai I.J."/>
        </authorList>
    </citation>
    <scope>NUCLEOTIDE SEQUENCE [LARGE SCALE GENOMIC DNA]</scope>
    <source>
        <strain evidence="1 2">FFPRI411160</strain>
    </source>
</reference>
<proteinExistence type="predicted"/>
<evidence type="ECO:0000313" key="2">
    <source>
        <dbReference type="Proteomes" id="UP000217199"/>
    </source>
</evidence>
<gene>
    <name evidence="1" type="ORF">PNOK_0751600</name>
</gene>
<comment type="caution">
    <text evidence="1">The sequence shown here is derived from an EMBL/GenBank/DDBJ whole genome shotgun (WGS) entry which is preliminary data.</text>
</comment>
<evidence type="ECO:0000313" key="1">
    <source>
        <dbReference type="EMBL" id="PAV17452.1"/>
    </source>
</evidence>
<sequence length="146" mass="16582">MRNNKFKSTGTCRGGHACRCNKCILRRVGSLKPEIMRDVIEFLRTHHGNVRRQEWSNHCINDPSRGPGAVVPPLIPVHPGLRLGQLSIPSHQDAKRCYWKGASTTVRNPGKPQRYILEVKLEVEYNETPAPVMTPTHPRIKNETDE</sequence>
<dbReference type="AlphaFoldDB" id="A0A286UCW3"/>
<dbReference type="Proteomes" id="UP000217199">
    <property type="component" value="Unassembled WGS sequence"/>
</dbReference>
<dbReference type="InParanoid" id="A0A286UCW3"/>
<keyword evidence="2" id="KW-1185">Reference proteome</keyword>